<evidence type="ECO:0000259" key="9">
    <source>
        <dbReference type="Pfam" id="PF12704"/>
    </source>
</evidence>
<evidence type="ECO:0000256" key="6">
    <source>
        <dbReference type="ARBA" id="ARBA00038076"/>
    </source>
</evidence>
<evidence type="ECO:0000259" key="8">
    <source>
        <dbReference type="Pfam" id="PF02687"/>
    </source>
</evidence>
<dbReference type="GO" id="GO:0005886">
    <property type="term" value="C:plasma membrane"/>
    <property type="evidence" value="ECO:0007669"/>
    <property type="project" value="UniProtKB-SubCell"/>
</dbReference>
<keyword evidence="4 7" id="KW-1133">Transmembrane helix</keyword>
<feature type="domain" description="ABC3 transporter permease C-terminal" evidence="8">
    <location>
        <begin position="267"/>
        <end position="391"/>
    </location>
</feature>
<dbReference type="PANTHER" id="PTHR30572">
    <property type="entry name" value="MEMBRANE COMPONENT OF TRANSPORTER-RELATED"/>
    <property type="match status" value="1"/>
</dbReference>
<evidence type="ECO:0000256" key="2">
    <source>
        <dbReference type="ARBA" id="ARBA00022475"/>
    </source>
</evidence>
<dbReference type="InterPro" id="IPR050250">
    <property type="entry name" value="Macrolide_Exporter_MacB"/>
</dbReference>
<reference evidence="10 11" key="1">
    <citation type="journal article" date="2016" name="Nat. Commun.">
        <title>Thousands of microbial genomes shed light on interconnected biogeochemical processes in an aquifer system.</title>
        <authorList>
            <person name="Anantharaman K."/>
            <person name="Brown C.T."/>
            <person name="Hug L.A."/>
            <person name="Sharon I."/>
            <person name="Castelle C.J."/>
            <person name="Probst A.J."/>
            <person name="Thomas B.C."/>
            <person name="Singh A."/>
            <person name="Wilkins M.J."/>
            <person name="Karaoz U."/>
            <person name="Brodie E.L."/>
            <person name="Williams K.H."/>
            <person name="Hubbard S.S."/>
            <person name="Banfield J.F."/>
        </authorList>
    </citation>
    <scope>NUCLEOTIDE SEQUENCE [LARGE SCALE GENOMIC DNA]</scope>
</reference>
<dbReference type="GO" id="GO:0022857">
    <property type="term" value="F:transmembrane transporter activity"/>
    <property type="evidence" value="ECO:0007669"/>
    <property type="project" value="TreeGrafter"/>
</dbReference>
<dbReference type="Proteomes" id="UP000176634">
    <property type="component" value="Unassembled WGS sequence"/>
</dbReference>
<dbReference type="InterPro" id="IPR025857">
    <property type="entry name" value="MacB_PCD"/>
</dbReference>
<evidence type="ECO:0000256" key="7">
    <source>
        <dbReference type="SAM" id="Phobius"/>
    </source>
</evidence>
<evidence type="ECO:0008006" key="12">
    <source>
        <dbReference type="Google" id="ProtNLM"/>
    </source>
</evidence>
<organism evidence="10 11">
    <name type="scientific">Candidatus Magasanikbacteria bacterium RIFOXYD1_FULL_40_23</name>
    <dbReference type="NCBI Taxonomy" id="1798705"/>
    <lineage>
        <taxon>Bacteria</taxon>
        <taxon>Candidatus Magasanikiibacteriota</taxon>
    </lineage>
</organism>
<evidence type="ECO:0000256" key="3">
    <source>
        <dbReference type="ARBA" id="ARBA00022692"/>
    </source>
</evidence>
<feature type="transmembrane region" description="Helical" evidence="7">
    <location>
        <begin position="357"/>
        <end position="381"/>
    </location>
</feature>
<feature type="domain" description="MacB-like periplasmic core" evidence="9">
    <location>
        <begin position="21"/>
        <end position="238"/>
    </location>
</feature>
<dbReference type="EMBL" id="MFRA01000005">
    <property type="protein sequence ID" value="OGH92689.1"/>
    <property type="molecule type" value="Genomic_DNA"/>
</dbReference>
<keyword evidence="5 7" id="KW-0472">Membrane</keyword>
<sequence length="398" mass="43202">MKATDLFSLSTRMFRTNPSRTWLTILGISVGVGAVLFLVSLGYGLQNVILQKIVFNQALLSLLITPSTDLIVLDDKTIAEISQIQNVTDVTAMARFTGQLSMGGVNGTVDIRTANPSYFAYSGTEAKYGKLYEDADQNQILVSEAVLKLFGLEDPNEILGKQINVKIFTHNGAADSELEITEIPVAYTVKGIIDDSQESYAFLSLKEALNYVKINQYEQARVKVNDSKDLDLVKEEVIARGFQTQSLSETIEQANKIFNVIQIVLGAFGAVALAVSAIGMFNTMTVTLLERTNEIGIMRALGADKSNLRNLFLTESVIIGFFGGLVGTAIGIVGGQIFNLVINQLAAKFGGAKTSLFVYPASFLFTIIGLSVFIGFLSGIFPARRAAAMDPLEALRYK</sequence>
<evidence type="ECO:0000256" key="5">
    <source>
        <dbReference type="ARBA" id="ARBA00023136"/>
    </source>
</evidence>
<protein>
    <recommendedName>
        <fullName evidence="12">ABC3 transporter permease protein domain-containing protein</fullName>
    </recommendedName>
</protein>
<feature type="transmembrane region" description="Helical" evidence="7">
    <location>
        <begin position="263"/>
        <end position="289"/>
    </location>
</feature>
<comment type="similarity">
    <text evidence="6">Belongs to the ABC-4 integral membrane protein family.</text>
</comment>
<feature type="transmembrane region" description="Helical" evidence="7">
    <location>
        <begin position="21"/>
        <end position="45"/>
    </location>
</feature>
<evidence type="ECO:0000256" key="4">
    <source>
        <dbReference type="ARBA" id="ARBA00022989"/>
    </source>
</evidence>
<accession>A0A1F6P942</accession>
<dbReference type="InterPro" id="IPR003838">
    <property type="entry name" value="ABC3_permease_C"/>
</dbReference>
<gene>
    <name evidence="10" type="ORF">A2563_03380</name>
</gene>
<evidence type="ECO:0000256" key="1">
    <source>
        <dbReference type="ARBA" id="ARBA00004651"/>
    </source>
</evidence>
<comment type="subcellular location">
    <subcellularLocation>
        <location evidence="1">Cell membrane</location>
        <topology evidence="1">Multi-pass membrane protein</topology>
    </subcellularLocation>
</comment>
<proteinExistence type="inferred from homology"/>
<name>A0A1F6P942_9BACT</name>
<keyword evidence="2" id="KW-1003">Cell membrane</keyword>
<evidence type="ECO:0000313" key="11">
    <source>
        <dbReference type="Proteomes" id="UP000176634"/>
    </source>
</evidence>
<dbReference type="Pfam" id="PF12704">
    <property type="entry name" value="MacB_PCD"/>
    <property type="match status" value="1"/>
</dbReference>
<evidence type="ECO:0000313" key="10">
    <source>
        <dbReference type="EMBL" id="OGH92689.1"/>
    </source>
</evidence>
<comment type="caution">
    <text evidence="10">The sequence shown here is derived from an EMBL/GenBank/DDBJ whole genome shotgun (WGS) entry which is preliminary data.</text>
</comment>
<dbReference type="STRING" id="1798705.A2563_03380"/>
<feature type="transmembrane region" description="Helical" evidence="7">
    <location>
        <begin position="310"/>
        <end position="337"/>
    </location>
</feature>
<keyword evidence="3 7" id="KW-0812">Transmembrane</keyword>
<dbReference type="AlphaFoldDB" id="A0A1F6P942"/>
<dbReference type="PANTHER" id="PTHR30572:SF4">
    <property type="entry name" value="ABC TRANSPORTER PERMEASE YTRF"/>
    <property type="match status" value="1"/>
</dbReference>
<dbReference type="Pfam" id="PF02687">
    <property type="entry name" value="FtsX"/>
    <property type="match status" value="1"/>
</dbReference>